<dbReference type="InterPro" id="IPR036412">
    <property type="entry name" value="HAD-like_sf"/>
</dbReference>
<dbReference type="SFLD" id="SFLDG01129">
    <property type="entry name" value="C1.5:_HAD__Beta-PGM__Phosphata"/>
    <property type="match status" value="1"/>
</dbReference>
<dbReference type="SUPFAM" id="SSF56784">
    <property type="entry name" value="HAD-like"/>
    <property type="match status" value="1"/>
</dbReference>
<evidence type="ECO:0000256" key="2">
    <source>
        <dbReference type="ARBA" id="ARBA00006171"/>
    </source>
</evidence>
<dbReference type="AlphaFoldDB" id="A0A2N8PVJ0"/>
<gene>
    <name evidence="5" type="ORF">P7D43_10465</name>
</gene>
<dbReference type="EMBL" id="JARPWH010000032">
    <property type="protein sequence ID" value="MDT2402797.1"/>
    <property type="molecule type" value="Genomic_DNA"/>
</dbReference>
<dbReference type="NCBIfam" id="TIGR01509">
    <property type="entry name" value="HAD-SF-IA-v3"/>
    <property type="match status" value="1"/>
</dbReference>
<name>A0A2N8PVJ0_ENTAV</name>
<protein>
    <submittedName>
        <fullName evidence="5">HAD family phosphatase</fullName>
    </submittedName>
</protein>
<keyword evidence="3" id="KW-0479">Metal-binding</keyword>
<dbReference type="SFLD" id="SFLDG01135">
    <property type="entry name" value="C1.5.6:_HAD__Beta-PGM__Phospha"/>
    <property type="match status" value="1"/>
</dbReference>
<sequence>MIKAIIFDMDGVIVDTEFQDFRIQQEFIKKENPSINQVKTNFDELIGQSYNMLYETLRKFIGSNDSLNEIKRRFEAYNAIAYESINYQQLFRKELLPILKWAKSKGVLLAVASSSTYEHIIEVLNSCNIKNYFDVIYSGEFVEESKPNPAIYLNTLEKLNVSANQAITIEDSYYGISAAKAAGITTIAYKEMRAAIDQSAADYLVEDMTEAYEIIQTLNK</sequence>
<comment type="similarity">
    <text evidence="2">Belongs to the HAD-like hydrolase superfamily. CbbY/CbbZ/Gph/YieH family.</text>
</comment>
<evidence type="ECO:0000313" key="6">
    <source>
        <dbReference type="Proteomes" id="UP001260773"/>
    </source>
</evidence>
<dbReference type="InterPro" id="IPR023214">
    <property type="entry name" value="HAD_sf"/>
</dbReference>
<dbReference type="PANTHER" id="PTHR46193">
    <property type="entry name" value="6-PHOSPHOGLUCONATE PHOSPHATASE"/>
    <property type="match status" value="1"/>
</dbReference>
<dbReference type="Gene3D" id="1.10.150.240">
    <property type="entry name" value="Putative phosphatase, domain 2"/>
    <property type="match status" value="1"/>
</dbReference>
<dbReference type="Gene3D" id="3.40.50.1000">
    <property type="entry name" value="HAD superfamily/HAD-like"/>
    <property type="match status" value="1"/>
</dbReference>
<dbReference type="Proteomes" id="UP001260773">
    <property type="component" value="Unassembled WGS sequence"/>
</dbReference>
<evidence type="ECO:0000313" key="5">
    <source>
        <dbReference type="EMBL" id="MDT2402797.1"/>
    </source>
</evidence>
<dbReference type="PRINTS" id="PR00413">
    <property type="entry name" value="HADHALOGNASE"/>
</dbReference>
<comment type="cofactor">
    <cofactor evidence="1">
        <name>Mg(2+)</name>
        <dbReference type="ChEBI" id="CHEBI:18420"/>
    </cofactor>
</comment>
<accession>A0A2N8PVJ0</accession>
<dbReference type="PANTHER" id="PTHR46193:SF21">
    <property type="entry name" value="SLL1138 PROTEIN"/>
    <property type="match status" value="1"/>
</dbReference>
<organism evidence="5 6">
    <name type="scientific">Enterococcus avium</name>
    <name type="common">Streptococcus avium</name>
    <dbReference type="NCBI Taxonomy" id="33945"/>
    <lineage>
        <taxon>Bacteria</taxon>
        <taxon>Bacillati</taxon>
        <taxon>Bacillota</taxon>
        <taxon>Bacilli</taxon>
        <taxon>Lactobacillales</taxon>
        <taxon>Enterococcaceae</taxon>
        <taxon>Enterococcus</taxon>
    </lineage>
</organism>
<proteinExistence type="inferred from homology"/>
<comment type="caution">
    <text evidence="5">The sequence shown here is derived from an EMBL/GenBank/DDBJ whole genome shotgun (WGS) entry which is preliminary data.</text>
</comment>
<dbReference type="SFLD" id="SFLDS00003">
    <property type="entry name" value="Haloacid_Dehalogenase"/>
    <property type="match status" value="1"/>
</dbReference>
<dbReference type="InterPro" id="IPR041492">
    <property type="entry name" value="HAD_2"/>
</dbReference>
<evidence type="ECO:0000256" key="3">
    <source>
        <dbReference type="ARBA" id="ARBA00022723"/>
    </source>
</evidence>
<dbReference type="InterPro" id="IPR006439">
    <property type="entry name" value="HAD-SF_hydro_IA"/>
</dbReference>
<evidence type="ECO:0000256" key="1">
    <source>
        <dbReference type="ARBA" id="ARBA00001946"/>
    </source>
</evidence>
<dbReference type="InterPro" id="IPR023198">
    <property type="entry name" value="PGP-like_dom2"/>
</dbReference>
<dbReference type="GO" id="GO:0003824">
    <property type="term" value="F:catalytic activity"/>
    <property type="evidence" value="ECO:0007669"/>
    <property type="project" value="UniProtKB-ARBA"/>
</dbReference>
<keyword evidence="4" id="KW-0460">Magnesium</keyword>
<reference evidence="5" key="1">
    <citation type="submission" date="2023-03" db="EMBL/GenBank/DDBJ databases">
        <authorList>
            <person name="Shen W."/>
            <person name="Cai J."/>
        </authorList>
    </citation>
    <scope>NUCLEOTIDE SEQUENCE</scope>
    <source>
        <strain evidence="5">P33-2</strain>
    </source>
</reference>
<dbReference type="Pfam" id="PF13419">
    <property type="entry name" value="HAD_2"/>
    <property type="match status" value="1"/>
</dbReference>
<dbReference type="RefSeq" id="WP_016180259.1">
    <property type="nucleotide sequence ID" value="NZ_CAAKOC010000206.1"/>
</dbReference>
<dbReference type="InterPro" id="IPR051600">
    <property type="entry name" value="Beta-PGM-like"/>
</dbReference>
<dbReference type="GO" id="GO:0046872">
    <property type="term" value="F:metal ion binding"/>
    <property type="evidence" value="ECO:0007669"/>
    <property type="project" value="UniProtKB-KW"/>
</dbReference>
<evidence type="ECO:0000256" key="4">
    <source>
        <dbReference type="ARBA" id="ARBA00022842"/>
    </source>
</evidence>